<proteinExistence type="inferred from homology"/>
<dbReference type="EMBL" id="HBFM01011696">
    <property type="protein sequence ID" value="CAD8770991.1"/>
    <property type="molecule type" value="Transcribed_RNA"/>
</dbReference>
<dbReference type="SUPFAM" id="SSF51445">
    <property type="entry name" value="(Trans)glycosidases"/>
    <property type="match status" value="1"/>
</dbReference>
<dbReference type="AlphaFoldDB" id="A0A7S0UX36"/>
<dbReference type="InterPro" id="IPR017853">
    <property type="entry name" value="GH"/>
</dbReference>
<evidence type="ECO:0000259" key="12">
    <source>
        <dbReference type="Pfam" id="PF01055"/>
    </source>
</evidence>
<evidence type="ECO:0000256" key="2">
    <source>
        <dbReference type="ARBA" id="ARBA00004833"/>
    </source>
</evidence>
<evidence type="ECO:0000256" key="6">
    <source>
        <dbReference type="ARBA" id="ARBA00022824"/>
    </source>
</evidence>
<evidence type="ECO:0000256" key="4">
    <source>
        <dbReference type="ARBA" id="ARBA00022729"/>
    </source>
</evidence>
<dbReference type="PANTHER" id="PTHR22762">
    <property type="entry name" value="ALPHA-GLUCOSIDASE"/>
    <property type="match status" value="1"/>
</dbReference>
<comment type="subcellular location">
    <subcellularLocation>
        <location evidence="1">Endoplasmic reticulum</location>
    </subcellularLocation>
</comment>
<dbReference type="InterPro" id="IPR013780">
    <property type="entry name" value="Glyco_hydro_b"/>
</dbReference>
<evidence type="ECO:0000256" key="8">
    <source>
        <dbReference type="ARBA" id="ARBA00023295"/>
    </source>
</evidence>
<evidence type="ECO:0000259" key="13">
    <source>
        <dbReference type="Pfam" id="PF13802"/>
    </source>
</evidence>
<dbReference type="Gene3D" id="2.60.40.1760">
    <property type="entry name" value="glycosyl hydrolase (family 31)"/>
    <property type="match status" value="1"/>
</dbReference>
<evidence type="ECO:0000256" key="7">
    <source>
        <dbReference type="ARBA" id="ARBA00023180"/>
    </source>
</evidence>
<keyword evidence="7" id="KW-0325">Glycoprotein</keyword>
<dbReference type="Pfam" id="PF01055">
    <property type="entry name" value="Glyco_hydro_31_2nd"/>
    <property type="match status" value="1"/>
</dbReference>
<dbReference type="GO" id="GO:0005783">
    <property type="term" value="C:endoplasmic reticulum"/>
    <property type="evidence" value="ECO:0007669"/>
    <property type="project" value="UniProtKB-SubCell"/>
</dbReference>
<evidence type="ECO:0000256" key="11">
    <source>
        <dbReference type="SAM" id="SignalP"/>
    </source>
</evidence>
<dbReference type="GO" id="GO:0090599">
    <property type="term" value="F:alpha-glucosidase activity"/>
    <property type="evidence" value="ECO:0007669"/>
    <property type="project" value="TreeGrafter"/>
</dbReference>
<organism evidence="15">
    <name type="scientific">Polytomella parva</name>
    <dbReference type="NCBI Taxonomy" id="51329"/>
    <lineage>
        <taxon>Eukaryota</taxon>
        <taxon>Viridiplantae</taxon>
        <taxon>Chlorophyta</taxon>
        <taxon>core chlorophytes</taxon>
        <taxon>Chlorophyceae</taxon>
        <taxon>CS clade</taxon>
        <taxon>Chlamydomonadales</taxon>
        <taxon>Chlamydomonadaceae</taxon>
        <taxon>Polytomella</taxon>
    </lineage>
</organism>
<evidence type="ECO:0000256" key="1">
    <source>
        <dbReference type="ARBA" id="ARBA00004240"/>
    </source>
</evidence>
<keyword evidence="5 10" id="KW-0378">Hydrolase</keyword>
<dbReference type="FunFam" id="3.20.20.80:FF:000039">
    <property type="entry name" value="Glucosidase, alpha neutral C"/>
    <property type="match status" value="1"/>
</dbReference>
<keyword evidence="8 10" id="KW-0326">Glycosidase</keyword>
<feature type="domain" description="Glycosyl hydrolase family 31 C-terminal" evidence="14">
    <location>
        <begin position="692"/>
        <end position="785"/>
    </location>
</feature>
<gene>
    <name evidence="15" type="ORF">PPAR00522_LOCUS7393</name>
</gene>
<dbReference type="InterPro" id="IPR011013">
    <property type="entry name" value="Gal_mutarotase_sf_dom"/>
</dbReference>
<dbReference type="SUPFAM" id="SSF74650">
    <property type="entry name" value="Galactose mutarotase-like"/>
    <property type="match status" value="1"/>
</dbReference>
<feature type="chain" id="PRO_5030649864" description="Glucosidase II subunit alpha" evidence="11">
    <location>
        <begin position="26"/>
        <end position="1057"/>
    </location>
</feature>
<dbReference type="InterPro" id="IPR048395">
    <property type="entry name" value="Glyco_hydro_31_C"/>
</dbReference>
<evidence type="ECO:0000256" key="5">
    <source>
        <dbReference type="ARBA" id="ARBA00022801"/>
    </source>
</evidence>
<dbReference type="InterPro" id="IPR025887">
    <property type="entry name" value="Glyco_hydro_31_N_dom"/>
</dbReference>
<feature type="signal peptide" evidence="11">
    <location>
        <begin position="1"/>
        <end position="25"/>
    </location>
</feature>
<dbReference type="Gene3D" id="3.20.20.80">
    <property type="entry name" value="Glycosidases"/>
    <property type="match status" value="1"/>
</dbReference>
<dbReference type="InterPro" id="IPR030458">
    <property type="entry name" value="Glyco_hydro_31_AS"/>
</dbReference>
<dbReference type="PROSITE" id="PS00129">
    <property type="entry name" value="GLYCOSYL_HYDROL_F31_1"/>
    <property type="match status" value="1"/>
</dbReference>
<accession>A0A7S0UX36</accession>
<keyword evidence="4 11" id="KW-0732">Signal</keyword>
<evidence type="ECO:0000259" key="14">
    <source>
        <dbReference type="Pfam" id="PF21365"/>
    </source>
</evidence>
<dbReference type="Pfam" id="PF21365">
    <property type="entry name" value="Glyco_hydro_31_3rd"/>
    <property type="match status" value="1"/>
</dbReference>
<comment type="similarity">
    <text evidence="3 10">Belongs to the glycosyl hydrolase 31 family.</text>
</comment>
<comment type="pathway">
    <text evidence="2">Glycan metabolism; N-glycan metabolism.</text>
</comment>
<protein>
    <recommendedName>
        <fullName evidence="9">Glucosidase II subunit alpha</fullName>
    </recommendedName>
</protein>
<dbReference type="GO" id="GO:0006491">
    <property type="term" value="P:N-glycan processing"/>
    <property type="evidence" value="ECO:0007669"/>
    <property type="project" value="TreeGrafter"/>
</dbReference>
<evidence type="ECO:0000256" key="9">
    <source>
        <dbReference type="ARBA" id="ARBA00042895"/>
    </source>
</evidence>
<dbReference type="Pfam" id="PF13802">
    <property type="entry name" value="Gal_mutarotas_2"/>
    <property type="match status" value="1"/>
</dbReference>
<dbReference type="GO" id="GO:0030246">
    <property type="term" value="F:carbohydrate binding"/>
    <property type="evidence" value="ECO:0007669"/>
    <property type="project" value="InterPro"/>
</dbReference>
<feature type="domain" description="Glycoside hydrolase family 31 TIM barrel" evidence="12">
    <location>
        <begin position="334"/>
        <end position="684"/>
    </location>
</feature>
<evidence type="ECO:0000256" key="3">
    <source>
        <dbReference type="ARBA" id="ARBA00007806"/>
    </source>
</evidence>
<dbReference type="Gene3D" id="2.60.40.1180">
    <property type="entry name" value="Golgi alpha-mannosidase II"/>
    <property type="match status" value="2"/>
</dbReference>
<dbReference type="InterPro" id="IPR000322">
    <property type="entry name" value="Glyco_hydro_31_TIM"/>
</dbReference>
<dbReference type="CDD" id="cd14752">
    <property type="entry name" value="GH31_N"/>
    <property type="match status" value="1"/>
</dbReference>
<dbReference type="PANTHER" id="PTHR22762:SF54">
    <property type="entry name" value="BCDNA.GH04962"/>
    <property type="match status" value="1"/>
</dbReference>
<reference evidence="15" key="1">
    <citation type="submission" date="2021-01" db="EMBL/GenBank/DDBJ databases">
        <authorList>
            <person name="Corre E."/>
            <person name="Pelletier E."/>
            <person name="Niang G."/>
            <person name="Scheremetjew M."/>
            <person name="Finn R."/>
            <person name="Kale V."/>
            <person name="Holt S."/>
            <person name="Cochrane G."/>
            <person name="Meng A."/>
            <person name="Brown T."/>
            <person name="Cohen L."/>
        </authorList>
    </citation>
    <scope>NUCLEOTIDE SEQUENCE</scope>
    <source>
        <strain evidence="15">SAG 63-3</strain>
    </source>
</reference>
<sequence length="1057" mass="117701">MAHSNIFIIFRSLILVSLFFVTSLGFKSHDFKKCDQNNFCSRNRGKTEGVTYYIEPSSVFSSAKAFSAIIIAGNQGNKRLKLSLTPYEGEFLRLLIDEVSSERYQVPEDIVVSSWIEKKAQISDFVKSDISCRFVSGRSTVQISFKPFTLKIFVNGQPTVFVNSKSLFNFEIRRDKKRDDAPVLWEESFNGHVDHKTHGPESISLDLYFPGFKHVYGIPEHAGPLNLPDTNRPDDPLYKDPYRLYNLDVFEYDHNSTFGLYGSIPFLWAHRRGLTTGVFWLNSAEMYIDVSRSDGQGVSTQWISEAGIVDLFFFVGGTPAAVSAGYAAVTGTSSLPPLFSLGYHQCRWNYRDEADVRDVDSNFDRYFIPYDVLWLDIEHTIDRRYLTWHKTLFPDPVKMQSDLWSRGRRMVAIVDPHVARDENYYIYKEARHQGLYVRNRDDHEFDGRCWPGQSSYLDMTSPVARDWWAEQFSTHRYAGSTKSLFIWNDMNEPSVFSGPEITMPKDNLHYKNVEHRQLHNLYGIYYHNATVEALRRRGDREGALGSKFAATAANLDPKMTENDGARPFVLSRAFFAGSQRVGAIWTGDNAADWNHLRAGGPMLLSLNLAGLSFAGADVGGFFGNPSVELLTRWFQAAQFYPFFRGHAHIESIRREPWLFGDDAMLRIRTAIRSRYAMLPYLYTLFRRAHELGLPILEPLWYEFDQEEDLFGSDDQFMVGPAVLTHPVVHSLDERRTLSLKLPSGAVWYSAATGLAMPPLPAQDLPYEIQATMETCPVFYRGGFIVPRRERARRSTTSMVQDPYTLVVALDTAGKAVGQVYMDDGETYAFIRRSKFFVREFSFSNFSLTSRALPDLASGSPACLSYHSASSDTDVAAAANTAAATAAAAAAAASRAALMTPAAAAIGGQAFSGERRGPAKWFSSLVNSAASSISSSADSSSAAAASPSTTATPFADAANDPSLAALTSPIERIAILGLPPLPKESVYMASVASNSLPTPKTIYLEKEILDPTAAPLTFVDPAMKSNGESKGAWTIRLPGVDIADESLHIQLSVVTANL</sequence>
<keyword evidence="6" id="KW-0256">Endoplasmic reticulum</keyword>
<evidence type="ECO:0000313" key="15">
    <source>
        <dbReference type="EMBL" id="CAD8770991.1"/>
    </source>
</evidence>
<feature type="domain" description="Glycoside hydrolase family 31 N-terminal" evidence="13">
    <location>
        <begin position="82"/>
        <end position="289"/>
    </location>
</feature>
<dbReference type="GO" id="GO:0005975">
    <property type="term" value="P:carbohydrate metabolic process"/>
    <property type="evidence" value="ECO:0007669"/>
    <property type="project" value="InterPro"/>
</dbReference>
<evidence type="ECO:0000256" key="10">
    <source>
        <dbReference type="RuleBase" id="RU361185"/>
    </source>
</evidence>
<dbReference type="SUPFAM" id="SSF51011">
    <property type="entry name" value="Glycosyl hydrolase domain"/>
    <property type="match status" value="1"/>
</dbReference>
<dbReference type="CDD" id="cd06603">
    <property type="entry name" value="GH31_GANC_GANAB_alpha"/>
    <property type="match status" value="1"/>
</dbReference>
<name>A0A7S0UX36_9CHLO</name>